<feature type="domain" description="Ice-binding protein C-terminal" evidence="2">
    <location>
        <begin position="221"/>
        <end position="243"/>
    </location>
</feature>
<keyword evidence="1" id="KW-0732">Signal</keyword>
<comment type="caution">
    <text evidence="3">The sequence shown here is derived from an EMBL/GenBank/DDBJ whole genome shotgun (WGS) entry which is preliminary data.</text>
</comment>
<protein>
    <submittedName>
        <fullName evidence="3">Exosortase-dependent surface protein XDP1</fullName>
    </submittedName>
</protein>
<evidence type="ECO:0000313" key="4">
    <source>
        <dbReference type="Proteomes" id="UP001597158"/>
    </source>
</evidence>
<dbReference type="RefSeq" id="WP_002943160.1">
    <property type="nucleotide sequence ID" value="NZ_JARQZE010000003.1"/>
</dbReference>
<proteinExistence type="predicted"/>
<gene>
    <name evidence="3" type="primary">xdp1</name>
    <name evidence="3" type="ORF">ACFQ4M_02540</name>
</gene>
<keyword evidence="4" id="KW-1185">Reference proteome</keyword>
<feature type="chain" id="PRO_5046597328" evidence="1">
    <location>
        <begin position="25"/>
        <end position="247"/>
    </location>
</feature>
<dbReference type="EMBL" id="JBHTMC010000002">
    <property type="protein sequence ID" value="MFD1262444.1"/>
    <property type="molecule type" value="Genomic_DNA"/>
</dbReference>
<sequence length="247" mass="25184">MNHKQLACALVTAGLALGSGAASASTTWNLNTSTTVPAMSAWYNLNDGKLGSGAVTKWDGGVGVQHLGADGKVGGSSGNVDEPLSSPQHAMDTDGRFESLLLNFGPQEVKLDKVSIGWVQNDSDFFLLAYTGATPFSGSLANNTYANLLSSGWSLVGNYANGASTGTYNTGASVYSSFWLIGAGAISASGVTNGDGRHDYIKIASVAGVTKIPPPPPPPGVPEPGSLALAGLGLLGLVATRRRWKSA</sequence>
<dbReference type="InterPro" id="IPR013424">
    <property type="entry name" value="Ice-binding_C"/>
</dbReference>
<dbReference type="InterPro" id="IPR049672">
    <property type="entry name" value="Xrt_dep_XDP1"/>
</dbReference>
<evidence type="ECO:0000256" key="1">
    <source>
        <dbReference type="SAM" id="SignalP"/>
    </source>
</evidence>
<dbReference type="NCBIfam" id="NF041927">
    <property type="entry name" value="Xrt_dep_XDP1"/>
    <property type="match status" value="1"/>
</dbReference>
<reference evidence="4" key="1">
    <citation type="journal article" date="2019" name="Int. J. Syst. Evol. Microbiol.">
        <title>The Global Catalogue of Microorganisms (GCM) 10K type strain sequencing project: providing services to taxonomists for standard genome sequencing and annotation.</title>
        <authorList>
            <consortium name="The Broad Institute Genomics Platform"/>
            <consortium name="The Broad Institute Genome Sequencing Center for Infectious Disease"/>
            <person name="Wu L."/>
            <person name="Ma J."/>
        </authorList>
    </citation>
    <scope>NUCLEOTIDE SEQUENCE [LARGE SCALE GENOMIC DNA]</scope>
    <source>
        <strain evidence="4">CCUG 48884</strain>
    </source>
</reference>
<name>A0ABW3WBH5_9RHOO</name>
<feature type="signal peptide" evidence="1">
    <location>
        <begin position="1"/>
        <end position="24"/>
    </location>
</feature>
<dbReference type="NCBIfam" id="TIGR02595">
    <property type="entry name" value="PEP_CTERM"/>
    <property type="match status" value="1"/>
</dbReference>
<evidence type="ECO:0000313" key="3">
    <source>
        <dbReference type="EMBL" id="MFD1262444.1"/>
    </source>
</evidence>
<accession>A0ABW3WBH5</accession>
<dbReference type="Pfam" id="PF07589">
    <property type="entry name" value="PEP-CTERM"/>
    <property type="match status" value="1"/>
</dbReference>
<dbReference type="Proteomes" id="UP001597158">
    <property type="component" value="Unassembled WGS sequence"/>
</dbReference>
<evidence type="ECO:0000259" key="2">
    <source>
        <dbReference type="Pfam" id="PF07589"/>
    </source>
</evidence>
<organism evidence="3 4">
    <name type="scientific">Thauera mechernichensis</name>
    <dbReference type="NCBI Taxonomy" id="82788"/>
    <lineage>
        <taxon>Bacteria</taxon>
        <taxon>Pseudomonadati</taxon>
        <taxon>Pseudomonadota</taxon>
        <taxon>Betaproteobacteria</taxon>
        <taxon>Rhodocyclales</taxon>
        <taxon>Zoogloeaceae</taxon>
        <taxon>Thauera</taxon>
    </lineage>
</organism>